<dbReference type="RefSeq" id="WP_380079974.1">
    <property type="nucleotide sequence ID" value="NZ_JBHSGO010000212.1"/>
</dbReference>
<name>A0ABV9KAJ4_9PORP</name>
<dbReference type="Gene3D" id="3.60.110.10">
    <property type="entry name" value="Carbon-nitrogen hydrolase"/>
    <property type="match status" value="1"/>
</dbReference>
<organism evidence="2 3">
    <name type="scientific">Falsiporphyromonas endometrii</name>
    <dbReference type="NCBI Taxonomy" id="1387297"/>
    <lineage>
        <taxon>Bacteria</taxon>
        <taxon>Pseudomonadati</taxon>
        <taxon>Bacteroidota</taxon>
        <taxon>Bacteroidia</taxon>
        <taxon>Bacteroidales</taxon>
        <taxon>Porphyromonadaceae</taxon>
        <taxon>Falsiporphyromonas</taxon>
    </lineage>
</organism>
<dbReference type="PANTHER" id="PTHR47799">
    <property type="entry name" value="OMEGA-AMIDASE YAFV"/>
    <property type="match status" value="1"/>
</dbReference>
<protein>
    <submittedName>
        <fullName evidence="2">Nitrilase-related carbon-nitrogen hydrolase</fullName>
    </submittedName>
</protein>
<dbReference type="InterPro" id="IPR052737">
    <property type="entry name" value="Omega-amidase_YafV"/>
</dbReference>
<dbReference type="InterPro" id="IPR003010">
    <property type="entry name" value="C-N_Hydrolase"/>
</dbReference>
<comment type="caution">
    <text evidence="2">The sequence shown here is derived from an EMBL/GenBank/DDBJ whole genome shotgun (WGS) entry which is preliminary data.</text>
</comment>
<evidence type="ECO:0000259" key="1">
    <source>
        <dbReference type="PROSITE" id="PS50263"/>
    </source>
</evidence>
<accession>A0ABV9KAJ4</accession>
<dbReference type="Pfam" id="PF00795">
    <property type="entry name" value="CN_hydrolase"/>
    <property type="match status" value="1"/>
</dbReference>
<keyword evidence="3" id="KW-1185">Reference proteome</keyword>
<dbReference type="EMBL" id="JBHSGO010000212">
    <property type="protein sequence ID" value="MFC4666676.1"/>
    <property type="molecule type" value="Genomic_DNA"/>
</dbReference>
<dbReference type="SUPFAM" id="SSF56317">
    <property type="entry name" value="Carbon-nitrogen hydrolase"/>
    <property type="match status" value="1"/>
</dbReference>
<evidence type="ECO:0000313" key="3">
    <source>
        <dbReference type="Proteomes" id="UP001596020"/>
    </source>
</evidence>
<reference evidence="3" key="1">
    <citation type="journal article" date="2019" name="Int. J. Syst. Evol. Microbiol.">
        <title>The Global Catalogue of Microorganisms (GCM) 10K type strain sequencing project: providing services to taxonomists for standard genome sequencing and annotation.</title>
        <authorList>
            <consortium name="The Broad Institute Genomics Platform"/>
            <consortium name="The Broad Institute Genome Sequencing Center for Infectious Disease"/>
            <person name="Wu L."/>
            <person name="Ma J."/>
        </authorList>
    </citation>
    <scope>NUCLEOTIDE SEQUENCE [LARGE SCALE GENOMIC DNA]</scope>
    <source>
        <strain evidence="3">CGMCC 4.7357</strain>
    </source>
</reference>
<keyword evidence="2" id="KW-0378">Hydrolase</keyword>
<feature type="domain" description="CN hydrolase" evidence="1">
    <location>
        <begin position="6"/>
        <end position="238"/>
    </location>
</feature>
<proteinExistence type="predicted"/>
<dbReference type="PROSITE" id="PS50263">
    <property type="entry name" value="CN_HYDROLASE"/>
    <property type="match status" value="1"/>
</dbReference>
<evidence type="ECO:0000313" key="2">
    <source>
        <dbReference type="EMBL" id="MFC4666676.1"/>
    </source>
</evidence>
<dbReference type="Proteomes" id="UP001596020">
    <property type="component" value="Unassembled WGS sequence"/>
</dbReference>
<sequence>MEKTKLNLAVVQSDIAWEDPKANIKILEQKTKETEADIIVFPETFLTGFTMNTQKAAMNPDDRYIDKLKAISKEGDKAIALSVLTKSCDNKVYNRGYFITPEGEIFVQDKRHLFRFGGENDKIEHGKTREIIKYNGWKILMTICYDLRFPIWCRNQDNEYDLMINMANWPEPRNKVYTTLLQARAMENISYVAGANRIGQDKTGINHTGDSAIIDFKGNYMDVAKPNESKVVIAQLDKEKLDKFRLKFPAWMDQDKFKMEF</sequence>
<dbReference type="PANTHER" id="PTHR47799:SF1">
    <property type="entry name" value="OMEGA-AMIDASE YAFV"/>
    <property type="match status" value="1"/>
</dbReference>
<gene>
    <name evidence="2" type="ORF">ACFO3G_08725</name>
</gene>
<dbReference type="InterPro" id="IPR036526">
    <property type="entry name" value="C-N_Hydrolase_sf"/>
</dbReference>
<dbReference type="GO" id="GO:0016787">
    <property type="term" value="F:hydrolase activity"/>
    <property type="evidence" value="ECO:0007669"/>
    <property type="project" value="UniProtKB-KW"/>
</dbReference>